<feature type="non-terminal residue" evidence="2">
    <location>
        <position position="111"/>
    </location>
</feature>
<reference evidence="3 4" key="3">
    <citation type="journal article" date="2017" name="G3 (Bethesda)">
        <title>Comparative analysis highlights variable genome content of wheat rusts and divergence of the mating loci.</title>
        <authorList>
            <person name="Cuomo C.A."/>
            <person name="Bakkeren G."/>
            <person name="Khalil H.B."/>
            <person name="Panwar V."/>
            <person name="Joly D."/>
            <person name="Linning R."/>
            <person name="Sakthikumar S."/>
            <person name="Song X."/>
            <person name="Adiconis X."/>
            <person name="Fan L."/>
            <person name="Goldberg J.M."/>
            <person name="Levin J.Z."/>
            <person name="Young S."/>
            <person name="Zeng Q."/>
            <person name="Anikster Y."/>
            <person name="Bruce M."/>
            <person name="Wang M."/>
            <person name="Yin C."/>
            <person name="McCallum B."/>
            <person name="Szabo L.J."/>
            <person name="Hulbert S."/>
            <person name="Chen X."/>
            <person name="Fellers J.P."/>
        </authorList>
    </citation>
    <scope>NUCLEOTIDE SEQUENCE</scope>
    <source>
        <strain evidence="3">isolate 1-1 / race 1 (BBBD)</strain>
        <strain evidence="4">Isolate 1-1 / race 1 (BBBD)</strain>
    </source>
</reference>
<reference evidence="3" key="4">
    <citation type="submission" date="2025-05" db="UniProtKB">
        <authorList>
            <consortium name="EnsemblFungi"/>
        </authorList>
    </citation>
    <scope>IDENTIFICATION</scope>
    <source>
        <strain evidence="3">isolate 1-1 / race 1 (BBBD)</strain>
    </source>
</reference>
<evidence type="ECO:0000313" key="3">
    <source>
        <dbReference type="EnsemblFungi" id="PTTG_29504-t43_1-p1"/>
    </source>
</evidence>
<keyword evidence="4" id="KW-1185">Reference proteome</keyword>
<dbReference type="EnsemblFungi" id="PTTG_29504-t43_1">
    <property type="protein sequence ID" value="PTTG_29504-t43_1-p1"/>
    <property type="gene ID" value="PTTG_29504"/>
</dbReference>
<name>A0A180G3P9_PUCT1</name>
<reference evidence="2" key="1">
    <citation type="submission" date="2009-11" db="EMBL/GenBank/DDBJ databases">
        <authorList>
            <consortium name="The Broad Institute Genome Sequencing Platform"/>
            <person name="Ward D."/>
            <person name="Feldgarden M."/>
            <person name="Earl A."/>
            <person name="Young S.K."/>
            <person name="Zeng Q."/>
            <person name="Koehrsen M."/>
            <person name="Alvarado L."/>
            <person name="Berlin A."/>
            <person name="Bochicchio J."/>
            <person name="Borenstein D."/>
            <person name="Chapman S.B."/>
            <person name="Chen Z."/>
            <person name="Engels R."/>
            <person name="Freedman E."/>
            <person name="Gellesch M."/>
            <person name="Goldberg J."/>
            <person name="Griggs A."/>
            <person name="Gujja S."/>
            <person name="Heilman E."/>
            <person name="Heiman D."/>
            <person name="Hepburn T."/>
            <person name="Howarth C."/>
            <person name="Jen D."/>
            <person name="Larson L."/>
            <person name="Lewis B."/>
            <person name="Mehta T."/>
            <person name="Park D."/>
            <person name="Pearson M."/>
            <person name="Roberts A."/>
            <person name="Saif S."/>
            <person name="Shea T."/>
            <person name="Shenoy N."/>
            <person name="Sisk P."/>
            <person name="Stolte C."/>
            <person name="Sykes S."/>
            <person name="Thomson T."/>
            <person name="Walk T."/>
            <person name="White J."/>
            <person name="Yandava C."/>
            <person name="Izard J."/>
            <person name="Baranova O.V."/>
            <person name="Blanton J.M."/>
            <person name="Tanner A.C."/>
            <person name="Dewhirst F.E."/>
            <person name="Haas B."/>
            <person name="Nusbaum C."/>
            <person name="Birren B."/>
        </authorList>
    </citation>
    <scope>NUCLEOTIDE SEQUENCE [LARGE SCALE GENOMIC DNA]</scope>
    <source>
        <strain evidence="2">1-1 BBBD Race 1</strain>
    </source>
</reference>
<dbReference type="EMBL" id="ADAS02000492">
    <property type="protein sequence ID" value="OAV87277.1"/>
    <property type="molecule type" value="Genomic_DNA"/>
</dbReference>
<evidence type="ECO:0000256" key="1">
    <source>
        <dbReference type="SAM" id="MobiDB-lite"/>
    </source>
</evidence>
<accession>A0A180G3P9</accession>
<evidence type="ECO:0000313" key="2">
    <source>
        <dbReference type="EMBL" id="OAV87277.1"/>
    </source>
</evidence>
<feature type="region of interest" description="Disordered" evidence="1">
    <location>
        <begin position="1"/>
        <end position="28"/>
    </location>
</feature>
<gene>
    <name evidence="2" type="ORF">PTTG_29504</name>
</gene>
<evidence type="ECO:0000313" key="4">
    <source>
        <dbReference type="Proteomes" id="UP000005240"/>
    </source>
</evidence>
<proteinExistence type="predicted"/>
<sequence length="111" mass="12488">GTIIGDNNTIRRPDSSDSDSSIEITGTGQRNHHSFLQVNLNVEEARRLWGPTTVLLLQTHLNFKRAYLEAQAGSNHEEMAILRKQAITTHNRLERLIGPEFLRVEAEGCNP</sequence>
<dbReference type="VEuPathDB" id="FungiDB:PTTG_29504"/>
<protein>
    <submittedName>
        <fullName evidence="2 3">Uncharacterized protein</fullName>
    </submittedName>
</protein>
<organism evidence="2">
    <name type="scientific">Puccinia triticina (isolate 1-1 / race 1 (BBBD))</name>
    <name type="common">Brown leaf rust fungus</name>
    <dbReference type="NCBI Taxonomy" id="630390"/>
    <lineage>
        <taxon>Eukaryota</taxon>
        <taxon>Fungi</taxon>
        <taxon>Dikarya</taxon>
        <taxon>Basidiomycota</taxon>
        <taxon>Pucciniomycotina</taxon>
        <taxon>Pucciniomycetes</taxon>
        <taxon>Pucciniales</taxon>
        <taxon>Pucciniaceae</taxon>
        <taxon>Puccinia</taxon>
    </lineage>
</organism>
<dbReference type="Proteomes" id="UP000005240">
    <property type="component" value="Unassembled WGS sequence"/>
</dbReference>
<reference evidence="2" key="2">
    <citation type="submission" date="2016-05" db="EMBL/GenBank/DDBJ databases">
        <title>Comparative analysis highlights variable genome content of wheat rusts and divergence of the mating loci.</title>
        <authorList>
            <person name="Cuomo C.A."/>
            <person name="Bakkeren G."/>
            <person name="Szabo L."/>
            <person name="Khalil H."/>
            <person name="Joly D."/>
            <person name="Goldberg J."/>
            <person name="Young S."/>
            <person name="Zeng Q."/>
            <person name="Fellers J."/>
        </authorList>
    </citation>
    <scope>NUCLEOTIDE SEQUENCE [LARGE SCALE GENOMIC DNA]</scope>
    <source>
        <strain evidence="2">1-1 BBBD Race 1</strain>
    </source>
</reference>
<dbReference type="AlphaFoldDB" id="A0A180G3P9"/>
<feature type="non-terminal residue" evidence="2">
    <location>
        <position position="1"/>
    </location>
</feature>